<comment type="caution">
    <text evidence="3">The sequence shown here is derived from an EMBL/GenBank/DDBJ whole genome shotgun (WGS) entry which is preliminary data.</text>
</comment>
<dbReference type="EMBL" id="CALNXI010003253">
    <property type="protein sequence ID" value="CAH3192678.1"/>
    <property type="molecule type" value="Genomic_DNA"/>
</dbReference>
<keyword evidence="2" id="KW-0812">Transmembrane</keyword>
<evidence type="ECO:0000313" key="3">
    <source>
        <dbReference type="EMBL" id="CAH3192678.1"/>
    </source>
</evidence>
<dbReference type="Proteomes" id="UP001159427">
    <property type="component" value="Unassembled WGS sequence"/>
</dbReference>
<keyword evidence="4" id="KW-1185">Reference proteome</keyword>
<protein>
    <submittedName>
        <fullName evidence="3">Uncharacterized protein</fullName>
    </submittedName>
</protein>
<keyword evidence="2" id="KW-1133">Transmembrane helix</keyword>
<sequence length="458" mass="51395">RNKIHTIPSTSVDNRRYGSDTNSVSWVMTVFIGGGVVLVMAFGTIAILVIKLRRVTQTRDGSRGKFVMLHFEFRIQLENQSSALNPTQKAVATRLSGMSDENGDHGRLDVQTRQQPRRTVCEYTMLSQSTMSSNIQYMILLKQYRENRSYICTHTVFPEGIADESPDTTTIILILLAVIILVVLIVFFLIFSRRRRNNKAKVSSSRKQSSDQTHHLHSSTELTVHFSMSQAREERLTIKTVTENNEEYTYAVVDENKRKSKCDQGGPSSSKVGGVQPSSEDEHLAADQSALKESTEMCDKSNDQEEKGRHVYANVLVKENKEMFFKTAVSRDDGLDVAYTKGSSAMGNDPVEHLNRSSLEQGKEINSKKATSEQDPNSATDCNDHFYAAVDKSKKKRMAPKKPLPYCSGHLMYADMSHLPTNKNGKVHRACASTVYADINHSAKRKVKTGFKPRLPTM</sequence>
<feature type="region of interest" description="Disordered" evidence="1">
    <location>
        <begin position="200"/>
        <end position="224"/>
    </location>
</feature>
<feature type="compositionally biased region" description="Basic and acidic residues" evidence="1">
    <location>
        <begin position="293"/>
        <end position="306"/>
    </location>
</feature>
<feature type="region of interest" description="Disordered" evidence="1">
    <location>
        <begin position="362"/>
        <end position="383"/>
    </location>
</feature>
<evidence type="ECO:0000256" key="1">
    <source>
        <dbReference type="SAM" id="MobiDB-lite"/>
    </source>
</evidence>
<keyword evidence="2" id="KW-0472">Membrane</keyword>
<evidence type="ECO:0000313" key="4">
    <source>
        <dbReference type="Proteomes" id="UP001159427"/>
    </source>
</evidence>
<feature type="region of interest" description="Disordered" evidence="1">
    <location>
        <begin position="258"/>
        <end position="306"/>
    </location>
</feature>
<gene>
    <name evidence="3" type="ORF">PEVE_00024346</name>
</gene>
<feature type="non-terminal residue" evidence="3">
    <location>
        <position position="1"/>
    </location>
</feature>
<feature type="transmembrane region" description="Helical" evidence="2">
    <location>
        <begin position="26"/>
        <end position="50"/>
    </location>
</feature>
<reference evidence="3 4" key="1">
    <citation type="submission" date="2022-05" db="EMBL/GenBank/DDBJ databases">
        <authorList>
            <consortium name="Genoscope - CEA"/>
            <person name="William W."/>
        </authorList>
    </citation>
    <scope>NUCLEOTIDE SEQUENCE [LARGE SCALE GENOMIC DNA]</scope>
</reference>
<feature type="transmembrane region" description="Helical" evidence="2">
    <location>
        <begin position="171"/>
        <end position="191"/>
    </location>
</feature>
<feature type="compositionally biased region" description="Basic and acidic residues" evidence="1">
    <location>
        <begin position="362"/>
        <end position="372"/>
    </location>
</feature>
<name>A0ABN8SM44_9CNID</name>
<organism evidence="3 4">
    <name type="scientific">Porites evermanni</name>
    <dbReference type="NCBI Taxonomy" id="104178"/>
    <lineage>
        <taxon>Eukaryota</taxon>
        <taxon>Metazoa</taxon>
        <taxon>Cnidaria</taxon>
        <taxon>Anthozoa</taxon>
        <taxon>Hexacorallia</taxon>
        <taxon>Scleractinia</taxon>
        <taxon>Fungiina</taxon>
        <taxon>Poritidae</taxon>
        <taxon>Porites</taxon>
    </lineage>
</organism>
<evidence type="ECO:0000256" key="2">
    <source>
        <dbReference type="SAM" id="Phobius"/>
    </source>
</evidence>
<proteinExistence type="predicted"/>
<accession>A0ABN8SM44</accession>